<dbReference type="AlphaFoldDB" id="A0A517ZF20"/>
<sequence length="103" mass="11566">MHVQIGSQVSCDVFVRRRQQKARFGPPGQPPDVERNHLRQQPIERCRELIGDEPGGAVRQSEREPEPVPLTVGKLLRRTEHQMRFGQPAGGKQTHRIGDGAGQ</sequence>
<protein>
    <submittedName>
        <fullName evidence="2">Uncharacterized protein</fullName>
    </submittedName>
</protein>
<name>A0A517ZF20_9PLAN</name>
<dbReference type="EMBL" id="CP036275">
    <property type="protein sequence ID" value="QDU41087.1"/>
    <property type="molecule type" value="Genomic_DNA"/>
</dbReference>
<evidence type="ECO:0000256" key="1">
    <source>
        <dbReference type="SAM" id="MobiDB-lite"/>
    </source>
</evidence>
<feature type="region of interest" description="Disordered" evidence="1">
    <location>
        <begin position="21"/>
        <end position="40"/>
    </location>
</feature>
<keyword evidence="3" id="KW-1185">Reference proteome</keyword>
<evidence type="ECO:0000313" key="2">
    <source>
        <dbReference type="EMBL" id="QDU41087.1"/>
    </source>
</evidence>
<proteinExistence type="predicted"/>
<dbReference type="Proteomes" id="UP000320496">
    <property type="component" value="Chromosome"/>
</dbReference>
<gene>
    <name evidence="2" type="ORF">Mal4_54520</name>
</gene>
<feature type="region of interest" description="Disordered" evidence="1">
    <location>
        <begin position="81"/>
        <end position="103"/>
    </location>
</feature>
<accession>A0A517ZF20</accession>
<organism evidence="2 3">
    <name type="scientific">Maioricimonas rarisocia</name>
    <dbReference type="NCBI Taxonomy" id="2528026"/>
    <lineage>
        <taxon>Bacteria</taxon>
        <taxon>Pseudomonadati</taxon>
        <taxon>Planctomycetota</taxon>
        <taxon>Planctomycetia</taxon>
        <taxon>Planctomycetales</taxon>
        <taxon>Planctomycetaceae</taxon>
        <taxon>Maioricimonas</taxon>
    </lineage>
</organism>
<reference evidence="2 3" key="1">
    <citation type="submission" date="2019-02" db="EMBL/GenBank/DDBJ databases">
        <title>Deep-cultivation of Planctomycetes and their phenomic and genomic characterization uncovers novel biology.</title>
        <authorList>
            <person name="Wiegand S."/>
            <person name="Jogler M."/>
            <person name="Boedeker C."/>
            <person name="Pinto D."/>
            <person name="Vollmers J."/>
            <person name="Rivas-Marin E."/>
            <person name="Kohn T."/>
            <person name="Peeters S.H."/>
            <person name="Heuer A."/>
            <person name="Rast P."/>
            <person name="Oberbeckmann S."/>
            <person name="Bunk B."/>
            <person name="Jeske O."/>
            <person name="Meyerdierks A."/>
            <person name="Storesund J.E."/>
            <person name="Kallscheuer N."/>
            <person name="Luecker S."/>
            <person name="Lage O.M."/>
            <person name="Pohl T."/>
            <person name="Merkel B.J."/>
            <person name="Hornburger P."/>
            <person name="Mueller R.-W."/>
            <person name="Bruemmer F."/>
            <person name="Labrenz M."/>
            <person name="Spormann A.M."/>
            <person name="Op den Camp H."/>
            <person name="Overmann J."/>
            <person name="Amann R."/>
            <person name="Jetten M.S.M."/>
            <person name="Mascher T."/>
            <person name="Medema M.H."/>
            <person name="Devos D.P."/>
            <person name="Kaster A.-K."/>
            <person name="Ovreas L."/>
            <person name="Rohde M."/>
            <person name="Galperin M.Y."/>
            <person name="Jogler C."/>
        </authorList>
    </citation>
    <scope>NUCLEOTIDE SEQUENCE [LARGE SCALE GENOMIC DNA]</scope>
    <source>
        <strain evidence="2 3">Mal4</strain>
    </source>
</reference>
<evidence type="ECO:0000313" key="3">
    <source>
        <dbReference type="Proteomes" id="UP000320496"/>
    </source>
</evidence>
<dbReference type="KEGG" id="mri:Mal4_54520"/>